<dbReference type="GO" id="GO:0003824">
    <property type="term" value="F:catalytic activity"/>
    <property type="evidence" value="ECO:0007669"/>
    <property type="project" value="InterPro"/>
</dbReference>
<evidence type="ECO:0000313" key="2">
    <source>
        <dbReference type="EMBL" id="SVC69220.1"/>
    </source>
</evidence>
<gene>
    <name evidence="2" type="ORF">METZ01_LOCUS322074</name>
</gene>
<dbReference type="AlphaFoldDB" id="A0A382P8S0"/>
<dbReference type="PANTHER" id="PTHR34847">
    <property type="entry name" value="NODULATION PROTEIN U"/>
    <property type="match status" value="1"/>
</dbReference>
<sequence>MIIASMYPAPYDVQDRHDQNSALIVDDKIYAYEEEKITSVRNESTVRFPERSLMIGMKELNIYPKDVDLWVFPKPLEIDLESMYLFFSWIVKAYLGDKDSFEKWFKKKVKFVPHQIAHASLAVYGSKFDECAFLCLDGGGDLGDPRNFIFGEYSNDKFKVLKNNKGLKNIGVFHSMIADSLGYPGDENGKVSGLSGYGKVQPELVKRFEDFIEIKSNGIIFDRKRYGFTSVNLQKIKPKEYNRGKIFNSYPSDTNILRVSSSYLPHDIAATGEIVFVNSILSLLKQLKKYTKLKKIVF</sequence>
<evidence type="ECO:0000259" key="1">
    <source>
        <dbReference type="Pfam" id="PF02543"/>
    </source>
</evidence>
<feature type="non-terminal residue" evidence="2">
    <location>
        <position position="1"/>
    </location>
</feature>
<proteinExistence type="predicted"/>
<organism evidence="2">
    <name type="scientific">marine metagenome</name>
    <dbReference type="NCBI Taxonomy" id="408172"/>
    <lineage>
        <taxon>unclassified sequences</taxon>
        <taxon>metagenomes</taxon>
        <taxon>ecological metagenomes</taxon>
    </lineage>
</organism>
<dbReference type="Pfam" id="PF02543">
    <property type="entry name" value="Carbam_trans_N"/>
    <property type="match status" value="1"/>
</dbReference>
<dbReference type="Gene3D" id="3.30.420.40">
    <property type="match status" value="2"/>
</dbReference>
<dbReference type="InterPro" id="IPR003696">
    <property type="entry name" value="Carbtransf_dom"/>
</dbReference>
<accession>A0A382P8S0</accession>
<feature type="domain" description="Carbamoyltransferase" evidence="1">
    <location>
        <begin position="90"/>
        <end position="237"/>
    </location>
</feature>
<name>A0A382P8S0_9ZZZZ</name>
<dbReference type="PANTHER" id="PTHR34847:SF1">
    <property type="entry name" value="NODULATION PROTEIN U"/>
    <property type="match status" value="1"/>
</dbReference>
<dbReference type="InterPro" id="IPR051338">
    <property type="entry name" value="NodU/CmcH_Carbamoyltrnsfr"/>
</dbReference>
<reference evidence="2" key="1">
    <citation type="submission" date="2018-05" db="EMBL/GenBank/DDBJ databases">
        <authorList>
            <person name="Lanie J.A."/>
            <person name="Ng W.-L."/>
            <person name="Kazmierczak K.M."/>
            <person name="Andrzejewski T.M."/>
            <person name="Davidsen T.M."/>
            <person name="Wayne K.J."/>
            <person name="Tettelin H."/>
            <person name="Glass J.I."/>
            <person name="Rusch D."/>
            <person name="Podicherti R."/>
            <person name="Tsui H.-C.T."/>
            <person name="Winkler M.E."/>
        </authorList>
    </citation>
    <scope>NUCLEOTIDE SEQUENCE</scope>
</reference>
<protein>
    <recommendedName>
        <fullName evidence="1">Carbamoyltransferase domain-containing protein</fullName>
    </recommendedName>
</protein>
<feature type="non-terminal residue" evidence="2">
    <location>
        <position position="298"/>
    </location>
</feature>
<dbReference type="EMBL" id="UINC01105351">
    <property type="protein sequence ID" value="SVC69220.1"/>
    <property type="molecule type" value="Genomic_DNA"/>
</dbReference>